<evidence type="ECO:0000256" key="1">
    <source>
        <dbReference type="ARBA" id="ARBA00022468"/>
    </source>
</evidence>
<dbReference type="SMART" id="SM00109">
    <property type="entry name" value="C1"/>
    <property type="match status" value="1"/>
</dbReference>
<feature type="domain" description="Phorbol-ester/DAG-type" evidence="4">
    <location>
        <begin position="14"/>
        <end position="61"/>
    </location>
</feature>
<keyword evidence="2" id="KW-0479">Metal-binding</keyword>
<dbReference type="PROSITE" id="PS50081">
    <property type="entry name" value="ZF_DAG_PE_2"/>
    <property type="match status" value="1"/>
</dbReference>
<dbReference type="PANTHER" id="PTHR15228:SF25">
    <property type="entry name" value="F-BAR DOMAIN-CONTAINING PROTEIN"/>
    <property type="match status" value="1"/>
</dbReference>
<dbReference type="SUPFAM" id="SSF57889">
    <property type="entry name" value="Cysteine-rich domain"/>
    <property type="match status" value="1"/>
</dbReference>
<proteinExistence type="predicted"/>
<keyword evidence="3" id="KW-0862">Zinc</keyword>
<dbReference type="InterPro" id="IPR046349">
    <property type="entry name" value="C1-like_sf"/>
</dbReference>
<dbReference type="GO" id="GO:0046872">
    <property type="term" value="F:metal ion binding"/>
    <property type="evidence" value="ECO:0007669"/>
    <property type="project" value="UniProtKB-KW"/>
</dbReference>
<dbReference type="PANTHER" id="PTHR15228">
    <property type="entry name" value="SPERMATHECAL PHYSIOLOGY VARIANT"/>
    <property type="match status" value="1"/>
</dbReference>
<dbReference type="CDD" id="cd20816">
    <property type="entry name" value="C1_GMIP-like"/>
    <property type="match status" value="1"/>
</dbReference>
<dbReference type="OrthoDB" id="79452at2759"/>
<dbReference type="EMBL" id="NCKU01009755">
    <property type="protein sequence ID" value="RWS01155.1"/>
    <property type="molecule type" value="Genomic_DNA"/>
</dbReference>
<feature type="non-terminal residue" evidence="6">
    <location>
        <position position="1"/>
    </location>
</feature>
<dbReference type="AlphaFoldDB" id="A0A443QDQ6"/>
<dbReference type="Gene3D" id="3.30.60.20">
    <property type="match status" value="1"/>
</dbReference>
<dbReference type="GO" id="GO:0007165">
    <property type="term" value="P:signal transduction"/>
    <property type="evidence" value="ECO:0007669"/>
    <property type="project" value="InterPro"/>
</dbReference>
<dbReference type="Pfam" id="PF00130">
    <property type="entry name" value="C1_1"/>
    <property type="match status" value="1"/>
</dbReference>
<evidence type="ECO:0000313" key="6">
    <source>
        <dbReference type="EMBL" id="RWS01155.1"/>
    </source>
</evidence>
<keyword evidence="7" id="KW-1185">Reference proteome</keyword>
<dbReference type="PROSITE" id="PS50238">
    <property type="entry name" value="RHOGAP"/>
    <property type="match status" value="1"/>
</dbReference>
<evidence type="ECO:0000259" key="5">
    <source>
        <dbReference type="PROSITE" id="PS50238"/>
    </source>
</evidence>
<feature type="non-terminal residue" evidence="6">
    <location>
        <position position="280"/>
    </location>
</feature>
<dbReference type="InterPro" id="IPR051025">
    <property type="entry name" value="RhoGAP"/>
</dbReference>
<evidence type="ECO:0000256" key="2">
    <source>
        <dbReference type="ARBA" id="ARBA00022723"/>
    </source>
</evidence>
<name>A0A443QDQ6_9ACAR</name>
<keyword evidence="1" id="KW-0343">GTPase activation</keyword>
<feature type="domain" description="Rho-GAP" evidence="5">
    <location>
        <begin position="76"/>
        <end position="276"/>
    </location>
</feature>
<protein>
    <submittedName>
        <fullName evidence="6">Uncharacterized protein</fullName>
    </submittedName>
</protein>
<evidence type="ECO:0000313" key="7">
    <source>
        <dbReference type="Proteomes" id="UP000285301"/>
    </source>
</evidence>
<dbReference type="GO" id="GO:0005096">
    <property type="term" value="F:GTPase activator activity"/>
    <property type="evidence" value="ECO:0007669"/>
    <property type="project" value="UniProtKB-KW"/>
</dbReference>
<reference evidence="6 7" key="1">
    <citation type="journal article" date="2018" name="Gigascience">
        <title>Genomes of trombidid mites reveal novel predicted allergens and laterally-transferred genes associated with secondary metabolism.</title>
        <authorList>
            <person name="Dong X."/>
            <person name="Chaisiri K."/>
            <person name="Xia D."/>
            <person name="Armstrong S.D."/>
            <person name="Fang Y."/>
            <person name="Donnelly M.J."/>
            <person name="Kadowaki T."/>
            <person name="McGarry J.W."/>
            <person name="Darby A.C."/>
            <person name="Makepeace B.L."/>
        </authorList>
    </citation>
    <scope>NUCLEOTIDE SEQUENCE [LARGE SCALE GENOMIC DNA]</scope>
    <source>
        <strain evidence="6">UoL-WK</strain>
    </source>
</reference>
<dbReference type="Pfam" id="PF00620">
    <property type="entry name" value="RhoGAP"/>
    <property type="match status" value="1"/>
</dbReference>
<comment type="caution">
    <text evidence="6">The sequence shown here is derived from an EMBL/GenBank/DDBJ whole genome shotgun (WGS) entry which is preliminary data.</text>
</comment>
<accession>A0A443QDQ6</accession>
<dbReference type="Proteomes" id="UP000285301">
    <property type="component" value="Unassembled WGS sequence"/>
</dbReference>
<dbReference type="SMART" id="SM00324">
    <property type="entry name" value="RhoGAP"/>
    <property type="match status" value="1"/>
</dbReference>
<gene>
    <name evidence="6" type="ORF">B4U79_08117</name>
</gene>
<dbReference type="Gene3D" id="1.10.555.10">
    <property type="entry name" value="Rho GTPase activation protein"/>
    <property type="match status" value="1"/>
</dbReference>
<dbReference type="InterPro" id="IPR008936">
    <property type="entry name" value="Rho_GTPase_activation_prot"/>
</dbReference>
<organism evidence="6 7">
    <name type="scientific">Dinothrombium tinctorium</name>
    <dbReference type="NCBI Taxonomy" id="1965070"/>
    <lineage>
        <taxon>Eukaryota</taxon>
        <taxon>Metazoa</taxon>
        <taxon>Ecdysozoa</taxon>
        <taxon>Arthropoda</taxon>
        <taxon>Chelicerata</taxon>
        <taxon>Arachnida</taxon>
        <taxon>Acari</taxon>
        <taxon>Acariformes</taxon>
        <taxon>Trombidiformes</taxon>
        <taxon>Prostigmata</taxon>
        <taxon>Anystina</taxon>
        <taxon>Parasitengona</taxon>
        <taxon>Trombidioidea</taxon>
        <taxon>Trombidiidae</taxon>
        <taxon>Dinothrombium</taxon>
    </lineage>
</organism>
<dbReference type="STRING" id="1965070.A0A443QDQ6"/>
<dbReference type="GO" id="GO:0051056">
    <property type="term" value="P:regulation of small GTPase mediated signal transduction"/>
    <property type="evidence" value="ECO:0007669"/>
    <property type="project" value="UniProtKB-ARBA"/>
</dbReference>
<dbReference type="SUPFAM" id="SSF48350">
    <property type="entry name" value="GTPase activation domain, GAP"/>
    <property type="match status" value="1"/>
</dbReference>
<sequence>REKKVSRWSKSALTHNFIRVYSYVFERCRTCDAYIYLGGYRCEKCNLYSHSKCLKTVVILCGQKPLSRRKTQVFGVPLTSFKEEVPFIVAKCCGEIEVRGFKIRGIYRVNGVVSRVKRLMKSLENGPFLIDFSEANPNDLSQVLKEFFRALPQPIITSDLYAPFINVAKKYRYSSSEPLTQSTCITQEECIAELKEIVNRLPAQHKSTLSFLMHHLRFITDHQEQNEMSAKNLGIVFAPTLFRMKDVDGNCFGMLFDNALQTLIIELLIKHCFEIFGPPP</sequence>
<dbReference type="InterPro" id="IPR002219">
    <property type="entry name" value="PKC_DAG/PE"/>
</dbReference>
<evidence type="ECO:0000256" key="3">
    <source>
        <dbReference type="ARBA" id="ARBA00022833"/>
    </source>
</evidence>
<dbReference type="InterPro" id="IPR000198">
    <property type="entry name" value="RhoGAP_dom"/>
</dbReference>
<dbReference type="PROSITE" id="PS00479">
    <property type="entry name" value="ZF_DAG_PE_1"/>
    <property type="match status" value="1"/>
</dbReference>
<evidence type="ECO:0000259" key="4">
    <source>
        <dbReference type="PROSITE" id="PS50081"/>
    </source>
</evidence>